<evidence type="ECO:0000313" key="3">
    <source>
        <dbReference type="Proteomes" id="UP000185924"/>
    </source>
</evidence>
<sequence length="236" mass="27489">MKIKYSLIFLLLFACQFASAQSQDSIALYRHHIVINTHVILDRLADPASRMPLHLMYKYQFSRNGAIRFGAEGMYAKSDSTQSYTNRRDEITDFLFGGSIGYEWQRPLSKLFTLYYGTDGFYQQKVRNIEMWDEFSEPDPYGVIEKHSKDLLTTTSFGIRPFIGFRINIGTRFYLSTETAFHLSKVKSSQDLVLSLKTYSPEYDSFGNPKTYIDYTTNKLVFSYIPITFVNLNWTF</sequence>
<keyword evidence="1" id="KW-0732">Signal</keyword>
<protein>
    <recommendedName>
        <fullName evidence="4">Outer membrane protein beta-barrel domain-containing protein</fullName>
    </recommendedName>
</protein>
<name>A0A1N6U6Y8_9BACT</name>
<dbReference type="RefSeq" id="WP_007654095.1">
    <property type="nucleotide sequence ID" value="NZ_FTNM01000001.1"/>
</dbReference>
<evidence type="ECO:0000313" key="2">
    <source>
        <dbReference type="EMBL" id="SIQ61364.1"/>
    </source>
</evidence>
<feature type="chain" id="PRO_5009938646" description="Outer membrane protein beta-barrel domain-containing protein" evidence="1">
    <location>
        <begin position="21"/>
        <end position="236"/>
    </location>
</feature>
<evidence type="ECO:0000256" key="1">
    <source>
        <dbReference type="SAM" id="SignalP"/>
    </source>
</evidence>
<accession>A0A1N6U6Y8</accession>
<evidence type="ECO:0008006" key="4">
    <source>
        <dbReference type="Google" id="ProtNLM"/>
    </source>
</evidence>
<organism evidence="2 3">
    <name type="scientific">Pontibacter lucknowensis</name>
    <dbReference type="NCBI Taxonomy" id="1077936"/>
    <lineage>
        <taxon>Bacteria</taxon>
        <taxon>Pseudomonadati</taxon>
        <taxon>Bacteroidota</taxon>
        <taxon>Cytophagia</taxon>
        <taxon>Cytophagales</taxon>
        <taxon>Hymenobacteraceae</taxon>
        <taxon>Pontibacter</taxon>
    </lineage>
</organism>
<reference evidence="3" key="1">
    <citation type="submission" date="2017-01" db="EMBL/GenBank/DDBJ databases">
        <authorList>
            <person name="Varghese N."/>
            <person name="Submissions S."/>
        </authorList>
    </citation>
    <scope>NUCLEOTIDE SEQUENCE [LARGE SCALE GENOMIC DNA]</scope>
    <source>
        <strain evidence="3">DM9</strain>
    </source>
</reference>
<dbReference type="Proteomes" id="UP000185924">
    <property type="component" value="Unassembled WGS sequence"/>
</dbReference>
<proteinExistence type="predicted"/>
<dbReference type="AlphaFoldDB" id="A0A1N6U6Y8"/>
<feature type="signal peptide" evidence="1">
    <location>
        <begin position="1"/>
        <end position="20"/>
    </location>
</feature>
<dbReference type="PROSITE" id="PS51257">
    <property type="entry name" value="PROKAR_LIPOPROTEIN"/>
    <property type="match status" value="1"/>
</dbReference>
<dbReference type="OrthoDB" id="853865at2"/>
<dbReference type="EMBL" id="FTNM01000001">
    <property type="protein sequence ID" value="SIQ61364.1"/>
    <property type="molecule type" value="Genomic_DNA"/>
</dbReference>
<keyword evidence="3" id="KW-1185">Reference proteome</keyword>
<gene>
    <name evidence="2" type="ORF">SAMN05421545_0717</name>
</gene>